<feature type="region of interest" description="Disordered" evidence="1">
    <location>
        <begin position="43"/>
        <end position="67"/>
    </location>
</feature>
<evidence type="ECO:0000256" key="1">
    <source>
        <dbReference type="SAM" id="MobiDB-lite"/>
    </source>
</evidence>
<feature type="region of interest" description="Disordered" evidence="1">
    <location>
        <begin position="728"/>
        <end position="756"/>
    </location>
</feature>
<feature type="compositionally biased region" description="Polar residues" evidence="1">
    <location>
        <begin position="802"/>
        <end position="819"/>
    </location>
</feature>
<evidence type="ECO:0000313" key="3">
    <source>
        <dbReference type="Proteomes" id="UP001168821"/>
    </source>
</evidence>
<proteinExistence type="predicted"/>
<feature type="compositionally biased region" description="Low complexity" evidence="1">
    <location>
        <begin position="735"/>
        <end position="747"/>
    </location>
</feature>
<feature type="compositionally biased region" description="Low complexity" evidence="1">
    <location>
        <begin position="55"/>
        <end position="67"/>
    </location>
</feature>
<protein>
    <submittedName>
        <fullName evidence="2">Uncharacterized protein</fullName>
    </submittedName>
</protein>
<dbReference type="Proteomes" id="UP001168821">
    <property type="component" value="Unassembled WGS sequence"/>
</dbReference>
<dbReference type="EMBL" id="JALNTZ010000007">
    <property type="protein sequence ID" value="KAJ3646031.1"/>
    <property type="molecule type" value="Genomic_DNA"/>
</dbReference>
<keyword evidence="3" id="KW-1185">Reference proteome</keyword>
<feature type="compositionally biased region" description="Polar residues" evidence="1">
    <location>
        <begin position="43"/>
        <end position="54"/>
    </location>
</feature>
<comment type="caution">
    <text evidence="2">The sequence shown here is derived from an EMBL/GenBank/DDBJ whole genome shotgun (WGS) entry which is preliminary data.</text>
</comment>
<feature type="compositionally biased region" description="Low complexity" evidence="1">
    <location>
        <begin position="836"/>
        <end position="848"/>
    </location>
</feature>
<feature type="region of interest" description="Disordered" evidence="1">
    <location>
        <begin position="793"/>
        <end position="869"/>
    </location>
</feature>
<organism evidence="2 3">
    <name type="scientific">Zophobas morio</name>
    <dbReference type="NCBI Taxonomy" id="2755281"/>
    <lineage>
        <taxon>Eukaryota</taxon>
        <taxon>Metazoa</taxon>
        <taxon>Ecdysozoa</taxon>
        <taxon>Arthropoda</taxon>
        <taxon>Hexapoda</taxon>
        <taxon>Insecta</taxon>
        <taxon>Pterygota</taxon>
        <taxon>Neoptera</taxon>
        <taxon>Endopterygota</taxon>
        <taxon>Coleoptera</taxon>
        <taxon>Polyphaga</taxon>
        <taxon>Cucujiformia</taxon>
        <taxon>Tenebrionidae</taxon>
        <taxon>Zophobas</taxon>
    </lineage>
</organism>
<feature type="region of interest" description="Disordered" evidence="1">
    <location>
        <begin position="472"/>
        <end position="524"/>
    </location>
</feature>
<dbReference type="AlphaFoldDB" id="A0AA38I0C9"/>
<accession>A0AA38I0C9</accession>
<gene>
    <name evidence="2" type="ORF">Zmor_023642</name>
</gene>
<feature type="compositionally biased region" description="Polar residues" evidence="1">
    <location>
        <begin position="499"/>
        <end position="514"/>
    </location>
</feature>
<sequence length="996" mass="107892">MSYYFYNGKLHPDSKVYLVVREPSENFNPIFGDFIAVTTNKPDTTSTTIKTEQMTDTTSDTSTTESTTVSSTTWNLSTSSLGTTGECSTCDDNCVLSQYRCTSDAYCPPCYVCSDDEYYIYKICKHASYGNTRSTVSSRTSTDDATISVISEYPTTTTDDVFEPPLPPPPDVEIFDPTGKDDNDKRDDQAVPTVTVITENEVTITAQDFSEIPSDGLITEKISTTTNNEPSDLYSSPVLETVSTDFSVTIVTDSETPKHSTLVSVSSVASITTSETEFSLIDNISVSSIVPVSSTIISILPSTAPSTTIVPVANITDYKYTTNTEDNLSSFSLEESSTPVVTDLKGNNVKTPTSSSLNVTVTRSLEENSSDYTSEIPNFTNFVATTNNNRSTTNFVSNLTDSEFVLIPNTTEFSTELNTNTTIAVSFFNTTLTPTTTLFIPPGRNVDVIADVSKVSETIAGLILNFIKNSTTENSNSSSGGLDNAGNSANDTTQKDESTTNNDQNYTNQRNYTTPPAPINATEGLVTGSFSTNLTTALFLGTITSKPLESEEQVRMKTDSIFSATSETTTVTVRTEDSTITREQTQITRTMTDLNMDSTTFDLEVQSISASTNETTIIPVETTVSNRSDELLVTPNNLQTTVINVTGMTPTTHTNTLPNISEEKISEIDSTMIAITTVNITDETLVTTTEKSSPLYEAKTTAQNATDNDKISELSNVTLTAMGDITTTKNTVDETNSSSQSNTTSTNEVPATPTSELGFNITSLVPSTTPADASITQLNENSVNASPVDHEFTSDIRRNESTKPNLNMETVTDQTQKLTTNKDEIFGSGDNEEMYSGSGDSEVSSGSGDDTEVYSGSGDGSEIDFGSGDGGEVDYGGADNHEVYFAEDDIGTDDYNQSKEDNLRNRVPRFLVQDDKLNGINAQIDPFIRHSAYDPVKRAISNYNQTVSKKPKMKTSRLRAAGLPQNPIKAHRQHCDIFLGALKLRECTRAASLSNH</sequence>
<evidence type="ECO:0000313" key="2">
    <source>
        <dbReference type="EMBL" id="KAJ3646031.1"/>
    </source>
</evidence>
<name>A0AA38I0C9_9CUCU</name>
<reference evidence="2" key="1">
    <citation type="journal article" date="2023" name="G3 (Bethesda)">
        <title>Whole genome assemblies of Zophobas morio and Tenebrio molitor.</title>
        <authorList>
            <person name="Kaur S."/>
            <person name="Stinson S.A."/>
            <person name="diCenzo G.C."/>
        </authorList>
    </citation>
    <scope>NUCLEOTIDE SEQUENCE</scope>
    <source>
        <strain evidence="2">QUZm001</strain>
    </source>
</reference>